<proteinExistence type="predicted"/>
<dbReference type="SMART" id="SM00530">
    <property type="entry name" value="HTH_XRE"/>
    <property type="match status" value="1"/>
</dbReference>
<protein>
    <submittedName>
        <fullName evidence="2">Helix-turn-helix transcriptional regulator</fullName>
    </submittedName>
</protein>
<comment type="caution">
    <text evidence="2">The sequence shown here is derived from an EMBL/GenBank/DDBJ whole genome shotgun (WGS) entry which is preliminary data.</text>
</comment>
<organism evidence="2 3">
    <name type="scientific">Acinetobacter pecorum</name>
    <dbReference type="NCBI Taxonomy" id="2762215"/>
    <lineage>
        <taxon>Bacteria</taxon>
        <taxon>Pseudomonadati</taxon>
        <taxon>Pseudomonadota</taxon>
        <taxon>Gammaproteobacteria</taxon>
        <taxon>Moraxellales</taxon>
        <taxon>Moraxellaceae</taxon>
        <taxon>Acinetobacter</taxon>
    </lineage>
</organism>
<evidence type="ECO:0000259" key="1">
    <source>
        <dbReference type="PROSITE" id="PS50943"/>
    </source>
</evidence>
<feature type="domain" description="HTH cro/C1-type" evidence="1">
    <location>
        <begin position="6"/>
        <end position="61"/>
    </location>
</feature>
<name>A0ABR8W0X3_9GAMM</name>
<sequence>MIKSNLAVLLAERKMRVSDLVKETGINKSTLYKLYNDESVRIDFETIDKICLALDVEVGELLVFTKK</sequence>
<accession>A0ABR8W0X3</accession>
<reference evidence="2 3" key="1">
    <citation type="submission" date="2020-08" db="EMBL/GenBank/DDBJ databases">
        <title>A Genomic Blueprint of the Chicken Gut Microbiome.</title>
        <authorList>
            <person name="Gilroy R."/>
            <person name="Ravi A."/>
            <person name="Getino M."/>
            <person name="Pursley I."/>
            <person name="Horton D.L."/>
            <person name="Alikhan N.-F."/>
            <person name="Baker D."/>
            <person name="Gharbi K."/>
            <person name="Hall N."/>
            <person name="Watson M."/>
            <person name="Adriaenssens E.M."/>
            <person name="Foster-Nyarko E."/>
            <person name="Jarju S."/>
            <person name="Secka A."/>
            <person name="Antonio M."/>
            <person name="Oren A."/>
            <person name="Chaudhuri R."/>
            <person name="La Ragione R.M."/>
            <person name="Hildebrand F."/>
            <person name="Pallen M.J."/>
        </authorList>
    </citation>
    <scope>NUCLEOTIDE SEQUENCE [LARGE SCALE GENOMIC DNA]</scope>
    <source>
        <strain evidence="2 3">Sa1BUA6</strain>
    </source>
</reference>
<dbReference type="InterPro" id="IPR001387">
    <property type="entry name" value="Cro/C1-type_HTH"/>
</dbReference>
<dbReference type="EMBL" id="JACSPT010000037">
    <property type="protein sequence ID" value="MBD8010660.1"/>
    <property type="molecule type" value="Genomic_DNA"/>
</dbReference>
<evidence type="ECO:0000313" key="2">
    <source>
        <dbReference type="EMBL" id="MBD8010660.1"/>
    </source>
</evidence>
<dbReference type="InterPro" id="IPR010982">
    <property type="entry name" value="Lambda_DNA-bd_dom_sf"/>
</dbReference>
<gene>
    <name evidence="2" type="ORF">H9629_15175</name>
</gene>
<keyword evidence="3" id="KW-1185">Reference proteome</keyword>
<evidence type="ECO:0000313" key="3">
    <source>
        <dbReference type="Proteomes" id="UP000621930"/>
    </source>
</evidence>
<dbReference type="SUPFAM" id="SSF47413">
    <property type="entry name" value="lambda repressor-like DNA-binding domains"/>
    <property type="match status" value="1"/>
</dbReference>
<dbReference type="CDD" id="cd00093">
    <property type="entry name" value="HTH_XRE"/>
    <property type="match status" value="1"/>
</dbReference>
<dbReference type="Gene3D" id="1.10.260.40">
    <property type="entry name" value="lambda repressor-like DNA-binding domains"/>
    <property type="match status" value="1"/>
</dbReference>
<dbReference type="RefSeq" id="WP_191731436.1">
    <property type="nucleotide sequence ID" value="NZ_JACSPT010000037.1"/>
</dbReference>
<dbReference type="PROSITE" id="PS50943">
    <property type="entry name" value="HTH_CROC1"/>
    <property type="match status" value="1"/>
</dbReference>
<dbReference type="Pfam" id="PF13443">
    <property type="entry name" value="HTH_26"/>
    <property type="match status" value="1"/>
</dbReference>
<dbReference type="Proteomes" id="UP000621930">
    <property type="component" value="Unassembled WGS sequence"/>
</dbReference>